<dbReference type="InterPro" id="IPR009057">
    <property type="entry name" value="Homeodomain-like_sf"/>
</dbReference>
<sequence length="222" mass="23781">MPAEQVARGGARSLETRHAIMAAAERLYAEQGIAGVSNRQISEAAGQGNVAAVGYHFGSKVDLVRAITAHHSAAAELIRQDMLDRIADPEDVRAWVECLVRPVPEYLAGLDSPSWYARFSSQLMTDPVLRAVLTDDALNRRPLAAVLRGLGPLLGHVPAEVRRARAQMATHLIGHTCAEHEERVARGEAPPASWRATATLLTDAVSGMFAAPSTPTPKECPA</sequence>
<accession>A0ABU6FDA3</accession>
<dbReference type="RefSeq" id="WP_326019763.1">
    <property type="nucleotide sequence ID" value="NZ_JAOZYC010000136.1"/>
</dbReference>
<gene>
    <name evidence="3" type="ORF">OKJ99_25275</name>
</gene>
<evidence type="ECO:0000259" key="2">
    <source>
        <dbReference type="Pfam" id="PF00440"/>
    </source>
</evidence>
<dbReference type="Proteomes" id="UP001354931">
    <property type="component" value="Unassembled WGS sequence"/>
</dbReference>
<evidence type="ECO:0000313" key="4">
    <source>
        <dbReference type="Proteomes" id="UP001354931"/>
    </source>
</evidence>
<feature type="domain" description="HTH tetR-type" evidence="2">
    <location>
        <begin position="20"/>
        <end position="67"/>
    </location>
</feature>
<dbReference type="PANTHER" id="PTHR30055">
    <property type="entry name" value="HTH-TYPE TRANSCRIPTIONAL REGULATOR RUTR"/>
    <property type="match status" value="1"/>
</dbReference>
<dbReference type="Gene3D" id="1.10.357.10">
    <property type="entry name" value="Tetracycline Repressor, domain 2"/>
    <property type="match status" value="1"/>
</dbReference>
<reference evidence="3 4" key="1">
    <citation type="submission" date="2022-10" db="EMBL/GenBank/DDBJ databases">
        <authorList>
            <person name="Xie J."/>
            <person name="Shen N."/>
        </authorList>
    </citation>
    <scope>NUCLEOTIDE SEQUENCE [LARGE SCALE GENOMIC DNA]</scope>
    <source>
        <strain evidence="3 4">YIM65594</strain>
    </source>
</reference>
<name>A0ABU6FDA3_9ACTN</name>
<protein>
    <submittedName>
        <fullName evidence="3">TetR/AcrR family transcriptional regulator</fullName>
    </submittedName>
</protein>
<evidence type="ECO:0000313" key="3">
    <source>
        <dbReference type="EMBL" id="MEB8340816.1"/>
    </source>
</evidence>
<keyword evidence="4" id="KW-1185">Reference proteome</keyword>
<dbReference type="PANTHER" id="PTHR30055:SF235">
    <property type="entry name" value="TRANSCRIPTIONAL REGULATORY PROTEIN"/>
    <property type="match status" value="1"/>
</dbReference>
<dbReference type="Pfam" id="PF00440">
    <property type="entry name" value="TetR_N"/>
    <property type="match status" value="1"/>
</dbReference>
<dbReference type="InterPro" id="IPR050109">
    <property type="entry name" value="HTH-type_TetR-like_transc_reg"/>
</dbReference>
<dbReference type="EMBL" id="JAOZYC010000136">
    <property type="protein sequence ID" value="MEB8340816.1"/>
    <property type="molecule type" value="Genomic_DNA"/>
</dbReference>
<dbReference type="InterPro" id="IPR001647">
    <property type="entry name" value="HTH_TetR"/>
</dbReference>
<evidence type="ECO:0000256" key="1">
    <source>
        <dbReference type="ARBA" id="ARBA00023125"/>
    </source>
</evidence>
<organism evidence="3 4">
    <name type="scientific">Streptomyces endophyticus</name>
    <dbReference type="NCBI Taxonomy" id="714166"/>
    <lineage>
        <taxon>Bacteria</taxon>
        <taxon>Bacillati</taxon>
        <taxon>Actinomycetota</taxon>
        <taxon>Actinomycetes</taxon>
        <taxon>Kitasatosporales</taxon>
        <taxon>Streptomycetaceae</taxon>
        <taxon>Streptomyces</taxon>
    </lineage>
</organism>
<comment type="caution">
    <text evidence="3">The sequence shown here is derived from an EMBL/GenBank/DDBJ whole genome shotgun (WGS) entry which is preliminary data.</text>
</comment>
<proteinExistence type="predicted"/>
<dbReference type="SUPFAM" id="SSF46689">
    <property type="entry name" value="Homeodomain-like"/>
    <property type="match status" value="1"/>
</dbReference>
<keyword evidence="1" id="KW-0238">DNA-binding</keyword>